<keyword evidence="2" id="KW-1185">Reference proteome</keyword>
<dbReference type="Proteomes" id="UP001189624">
    <property type="component" value="Chromosome 1"/>
</dbReference>
<organism evidence="1 2">
    <name type="scientific">Sphenostylis stenocarpa</name>
    <dbReference type="NCBI Taxonomy" id="92480"/>
    <lineage>
        <taxon>Eukaryota</taxon>
        <taxon>Viridiplantae</taxon>
        <taxon>Streptophyta</taxon>
        <taxon>Embryophyta</taxon>
        <taxon>Tracheophyta</taxon>
        <taxon>Spermatophyta</taxon>
        <taxon>Magnoliopsida</taxon>
        <taxon>eudicotyledons</taxon>
        <taxon>Gunneridae</taxon>
        <taxon>Pentapetalae</taxon>
        <taxon>rosids</taxon>
        <taxon>fabids</taxon>
        <taxon>Fabales</taxon>
        <taxon>Fabaceae</taxon>
        <taxon>Papilionoideae</taxon>
        <taxon>50 kb inversion clade</taxon>
        <taxon>NPAAA clade</taxon>
        <taxon>indigoferoid/millettioid clade</taxon>
        <taxon>Phaseoleae</taxon>
        <taxon>Sphenostylis</taxon>
    </lineage>
</organism>
<sequence length="77" mass="8769">MILFNAARLNERGTQKVESLKSLMNDVWKDRRNEEKGAVRVGGVLTAKTNNKKKWSMLLEVKVLAIAKIDSRTVELQ</sequence>
<dbReference type="Gramene" id="rna-AYBTSS11_LOCUS3451">
    <property type="protein sequence ID" value="CAJ1911295.1"/>
    <property type="gene ID" value="gene-AYBTSS11_LOCUS3451"/>
</dbReference>
<accession>A0AA86RUU1</accession>
<proteinExistence type="predicted"/>
<name>A0AA86RUU1_9FABA</name>
<gene>
    <name evidence="1" type="ORF">AYBTSS11_LOCUS3451</name>
</gene>
<evidence type="ECO:0000313" key="1">
    <source>
        <dbReference type="EMBL" id="CAJ1911295.1"/>
    </source>
</evidence>
<reference evidence="1" key="1">
    <citation type="submission" date="2023-10" db="EMBL/GenBank/DDBJ databases">
        <authorList>
            <person name="Domelevo Entfellner J.-B."/>
        </authorList>
    </citation>
    <scope>NUCLEOTIDE SEQUENCE</scope>
</reference>
<protein>
    <submittedName>
        <fullName evidence="1">Uncharacterized protein</fullName>
    </submittedName>
</protein>
<dbReference type="EMBL" id="OY731398">
    <property type="protein sequence ID" value="CAJ1911295.1"/>
    <property type="molecule type" value="Genomic_DNA"/>
</dbReference>
<evidence type="ECO:0000313" key="2">
    <source>
        <dbReference type="Proteomes" id="UP001189624"/>
    </source>
</evidence>
<dbReference type="AlphaFoldDB" id="A0AA86RUU1"/>